<keyword evidence="5" id="KW-0479">Metal-binding</keyword>
<proteinExistence type="inferred from homology"/>
<dbReference type="STRING" id="8496.A0A151P3Z5"/>
<protein>
    <recommendedName>
        <fullName evidence="9">DDE Tnp4 domain-containing protein</fullName>
    </recommendedName>
</protein>
<evidence type="ECO:0000313" key="10">
    <source>
        <dbReference type="EMBL" id="KYO43776.1"/>
    </source>
</evidence>
<dbReference type="GO" id="GO:0046872">
    <property type="term" value="F:metal ion binding"/>
    <property type="evidence" value="ECO:0007669"/>
    <property type="project" value="UniProtKB-KW"/>
</dbReference>
<feature type="domain" description="DDE Tnp4" evidence="9">
    <location>
        <begin position="269"/>
        <end position="371"/>
    </location>
</feature>
<evidence type="ECO:0000256" key="7">
    <source>
        <dbReference type="ARBA" id="ARBA00023242"/>
    </source>
</evidence>
<comment type="caution">
    <text evidence="10">The sequence shown here is derived from an EMBL/GenBank/DDBJ whole genome shotgun (WGS) entry which is preliminary data.</text>
</comment>
<evidence type="ECO:0000256" key="8">
    <source>
        <dbReference type="SAM" id="MobiDB-lite"/>
    </source>
</evidence>
<feature type="compositionally biased region" description="Acidic residues" evidence="8">
    <location>
        <begin position="38"/>
        <end position="50"/>
    </location>
</feature>
<evidence type="ECO:0000256" key="4">
    <source>
        <dbReference type="ARBA" id="ARBA00022722"/>
    </source>
</evidence>
<accession>A0A151P3Z5</accession>
<dbReference type="EMBL" id="AKHW03001123">
    <property type="protein sequence ID" value="KYO43776.1"/>
    <property type="molecule type" value="Genomic_DNA"/>
</dbReference>
<evidence type="ECO:0000256" key="3">
    <source>
        <dbReference type="ARBA" id="ARBA00006958"/>
    </source>
</evidence>
<dbReference type="PANTHER" id="PTHR22930">
    <property type="match status" value="1"/>
</dbReference>
<evidence type="ECO:0000256" key="5">
    <source>
        <dbReference type="ARBA" id="ARBA00022723"/>
    </source>
</evidence>
<gene>
    <name evidence="10" type="ORF">Y1Q_0010056</name>
</gene>
<feature type="region of interest" description="Disordered" evidence="8">
    <location>
        <begin position="1"/>
        <end position="50"/>
    </location>
</feature>
<comment type="similarity">
    <text evidence="3">Belongs to the HARBI1 family.</text>
</comment>
<comment type="cofactor">
    <cofactor evidence="1">
        <name>a divalent metal cation</name>
        <dbReference type="ChEBI" id="CHEBI:60240"/>
    </cofactor>
</comment>
<comment type="subcellular location">
    <subcellularLocation>
        <location evidence="2">Nucleus</location>
    </subcellularLocation>
</comment>
<evidence type="ECO:0000259" key="9">
    <source>
        <dbReference type="Pfam" id="PF13359"/>
    </source>
</evidence>
<dbReference type="Pfam" id="PF13359">
    <property type="entry name" value="DDE_Tnp_4"/>
    <property type="match status" value="1"/>
</dbReference>
<dbReference type="PANTHER" id="PTHR22930:SF206">
    <property type="entry name" value="NUCLEASE HARBI1"/>
    <property type="match status" value="1"/>
</dbReference>
<keyword evidence="11" id="KW-1185">Reference proteome</keyword>
<dbReference type="AlphaFoldDB" id="A0A151P3Z5"/>
<evidence type="ECO:0000313" key="11">
    <source>
        <dbReference type="Proteomes" id="UP000050525"/>
    </source>
</evidence>
<dbReference type="InterPro" id="IPR045249">
    <property type="entry name" value="HARBI1-like"/>
</dbReference>
<organism evidence="10 11">
    <name type="scientific">Alligator mississippiensis</name>
    <name type="common">American alligator</name>
    <dbReference type="NCBI Taxonomy" id="8496"/>
    <lineage>
        <taxon>Eukaryota</taxon>
        <taxon>Metazoa</taxon>
        <taxon>Chordata</taxon>
        <taxon>Craniata</taxon>
        <taxon>Vertebrata</taxon>
        <taxon>Euteleostomi</taxon>
        <taxon>Archelosauria</taxon>
        <taxon>Archosauria</taxon>
        <taxon>Crocodylia</taxon>
        <taxon>Alligatoridae</taxon>
        <taxon>Alligatorinae</taxon>
        <taxon>Alligator</taxon>
    </lineage>
</organism>
<reference evidence="10 11" key="1">
    <citation type="journal article" date="2012" name="Genome Biol.">
        <title>Sequencing three crocodilian genomes to illuminate the evolution of archosaurs and amniotes.</title>
        <authorList>
            <person name="St John J.A."/>
            <person name="Braun E.L."/>
            <person name="Isberg S.R."/>
            <person name="Miles L.G."/>
            <person name="Chong A.Y."/>
            <person name="Gongora J."/>
            <person name="Dalzell P."/>
            <person name="Moran C."/>
            <person name="Bed'hom B."/>
            <person name="Abzhanov A."/>
            <person name="Burgess S.C."/>
            <person name="Cooksey A.M."/>
            <person name="Castoe T.A."/>
            <person name="Crawford N.G."/>
            <person name="Densmore L.D."/>
            <person name="Drew J.C."/>
            <person name="Edwards S.V."/>
            <person name="Faircloth B.C."/>
            <person name="Fujita M.K."/>
            <person name="Greenwold M.J."/>
            <person name="Hoffmann F.G."/>
            <person name="Howard J.M."/>
            <person name="Iguchi T."/>
            <person name="Janes D.E."/>
            <person name="Khan S.Y."/>
            <person name="Kohno S."/>
            <person name="de Koning A.J."/>
            <person name="Lance S.L."/>
            <person name="McCarthy F.M."/>
            <person name="McCormack J.E."/>
            <person name="Merchant M.E."/>
            <person name="Peterson D.G."/>
            <person name="Pollock D.D."/>
            <person name="Pourmand N."/>
            <person name="Raney B.J."/>
            <person name="Roessler K.A."/>
            <person name="Sanford J.R."/>
            <person name="Sawyer R.H."/>
            <person name="Schmidt C.J."/>
            <person name="Triplett E.W."/>
            <person name="Tuberville T.D."/>
            <person name="Venegas-Anaya M."/>
            <person name="Howard J.T."/>
            <person name="Jarvis E.D."/>
            <person name="Guillette L.J.Jr."/>
            <person name="Glenn T.C."/>
            <person name="Green R.E."/>
            <person name="Ray D.A."/>
        </authorList>
    </citation>
    <scope>NUCLEOTIDE SEQUENCE [LARGE SCALE GENOMIC DNA]</scope>
    <source>
        <strain evidence="10">KSC_2009_1</strain>
    </source>
</reference>
<dbReference type="Proteomes" id="UP000050525">
    <property type="component" value="Unassembled WGS sequence"/>
</dbReference>
<feature type="compositionally biased region" description="Basic and acidic residues" evidence="8">
    <location>
        <begin position="27"/>
        <end position="36"/>
    </location>
</feature>
<dbReference type="InterPro" id="IPR027806">
    <property type="entry name" value="HARBI1_dom"/>
</dbReference>
<feature type="compositionally biased region" description="Basic and acidic residues" evidence="8">
    <location>
        <begin position="1"/>
        <end position="20"/>
    </location>
</feature>
<keyword evidence="6" id="KW-0378">Hydrolase</keyword>
<dbReference type="GO" id="GO:0004518">
    <property type="term" value="F:nuclease activity"/>
    <property type="evidence" value="ECO:0007669"/>
    <property type="project" value="UniProtKB-KW"/>
</dbReference>
<dbReference type="GO" id="GO:0016787">
    <property type="term" value="F:hydrolase activity"/>
    <property type="evidence" value="ECO:0007669"/>
    <property type="project" value="UniProtKB-KW"/>
</dbReference>
<sequence>MSKEDKMEIQEKMCEVRDLENGEELNADAKMEHLNDMGEVEEEDEEEEKEEDVEDLLLSTLLLALDLVHKIEVQLMMAVYTIILLLNACNEMPARRCASRKRALQYAVDWDSQEARAEVEADRALWITLRSSNHRVWAHKSSSDWWEQIMLTTWNKQQWLETIQMTRETFNHIISMLGLQIVRQDTVMCWAFTPENRVAMTIMKLATPSSLHYIANQFCMGPCTARLATHEVYQLLQDIVANNFICLGSPQEVIDGFSAMRFSNCVGALDSTHILMQSPLGTREGSFTNRKGFASMILQAMDHWGWFMNIYMEWAGSTHDTHMFRSSLLPSLMKKGHFAPGVPRTVITVPPLIIADTAYLFKPWLMKPYEEHITNHRRWLSATISANAGWLLNVPLVD</sequence>
<evidence type="ECO:0000256" key="2">
    <source>
        <dbReference type="ARBA" id="ARBA00004123"/>
    </source>
</evidence>
<evidence type="ECO:0000256" key="6">
    <source>
        <dbReference type="ARBA" id="ARBA00022801"/>
    </source>
</evidence>
<name>A0A151P3Z5_ALLMI</name>
<keyword evidence="4" id="KW-0540">Nuclease</keyword>
<dbReference type="GO" id="GO:0005634">
    <property type="term" value="C:nucleus"/>
    <property type="evidence" value="ECO:0007669"/>
    <property type="project" value="UniProtKB-SubCell"/>
</dbReference>
<evidence type="ECO:0000256" key="1">
    <source>
        <dbReference type="ARBA" id="ARBA00001968"/>
    </source>
</evidence>
<keyword evidence="7" id="KW-0539">Nucleus</keyword>